<evidence type="ECO:0000313" key="8">
    <source>
        <dbReference type="EMBL" id="TCZ72935.1"/>
    </source>
</evidence>
<keyword evidence="5" id="KW-0998">Cell outer membrane</keyword>
<organism evidence="8 9">
    <name type="scientific">Flaviaesturariibacter aridisoli</name>
    <dbReference type="NCBI Taxonomy" id="2545761"/>
    <lineage>
        <taxon>Bacteria</taxon>
        <taxon>Pseudomonadati</taxon>
        <taxon>Bacteroidota</taxon>
        <taxon>Chitinophagia</taxon>
        <taxon>Chitinophagales</taxon>
        <taxon>Chitinophagaceae</taxon>
        <taxon>Flaviaestuariibacter</taxon>
    </lineage>
</organism>
<dbReference type="GO" id="GO:0009279">
    <property type="term" value="C:cell outer membrane"/>
    <property type="evidence" value="ECO:0007669"/>
    <property type="project" value="UniProtKB-SubCell"/>
</dbReference>
<name>A0A4R4E5L4_9BACT</name>
<feature type="domain" description="RagB/SusD" evidence="6">
    <location>
        <begin position="343"/>
        <end position="511"/>
    </location>
</feature>
<evidence type="ECO:0000259" key="7">
    <source>
        <dbReference type="Pfam" id="PF14322"/>
    </source>
</evidence>
<dbReference type="Pfam" id="PF07980">
    <property type="entry name" value="SusD_RagB"/>
    <property type="match status" value="1"/>
</dbReference>
<dbReference type="Gene3D" id="1.25.40.390">
    <property type="match status" value="1"/>
</dbReference>
<proteinExistence type="inferred from homology"/>
<keyword evidence="3" id="KW-0732">Signal</keyword>
<protein>
    <submittedName>
        <fullName evidence="8">RagB/SusD family nutrient uptake outer membrane protein</fullName>
    </submittedName>
</protein>
<dbReference type="Pfam" id="PF14322">
    <property type="entry name" value="SusD-like_3"/>
    <property type="match status" value="1"/>
</dbReference>
<dbReference type="InterPro" id="IPR012944">
    <property type="entry name" value="SusD_RagB_dom"/>
</dbReference>
<evidence type="ECO:0000256" key="4">
    <source>
        <dbReference type="ARBA" id="ARBA00023136"/>
    </source>
</evidence>
<keyword evidence="9" id="KW-1185">Reference proteome</keyword>
<evidence type="ECO:0000256" key="1">
    <source>
        <dbReference type="ARBA" id="ARBA00004442"/>
    </source>
</evidence>
<feature type="domain" description="SusD-like N-terminal" evidence="7">
    <location>
        <begin position="82"/>
        <end position="240"/>
    </location>
</feature>
<gene>
    <name evidence="8" type="ORF">E0486_07680</name>
</gene>
<evidence type="ECO:0000256" key="5">
    <source>
        <dbReference type="ARBA" id="ARBA00023237"/>
    </source>
</evidence>
<evidence type="ECO:0000256" key="3">
    <source>
        <dbReference type="ARBA" id="ARBA00022729"/>
    </source>
</evidence>
<reference evidence="8 9" key="1">
    <citation type="submission" date="2019-03" db="EMBL/GenBank/DDBJ databases">
        <authorList>
            <person name="Kim M.K.M."/>
        </authorList>
    </citation>
    <scope>NUCLEOTIDE SEQUENCE [LARGE SCALE GENOMIC DNA]</scope>
    <source>
        <strain evidence="8 9">17J68-15</strain>
    </source>
</reference>
<dbReference type="InterPro" id="IPR033985">
    <property type="entry name" value="SusD-like_N"/>
</dbReference>
<dbReference type="RefSeq" id="WP_131851570.1">
    <property type="nucleotide sequence ID" value="NZ_SKFH01000009.1"/>
</dbReference>
<sequence>MKRTAILLGVLLAGTSACKKNIDLYPESNLTSFTYYNNTDELRAGINGAYSGLSGPLFYEWQVTELRSDNAKQGETGSTSVSNQDLNELDMFAVSSTHGGVLSYWLESYANIRNSNLILQKLGVNYDAASGNSSLGSIGAAISEADRKQFAGEALFIRAYHYFNLVRLYGGLPLVTQPTSPVAALGIGRSSVADTYKLIEGDLRTAVSFLGSAPFGQIPSASIGRANAWAAKGMLAKVYLTQGRKAEALPLLTDVKDNSGYGLAPTYAGIFAINSEMSSEILFAIRFRAGGFGTGSPFANLFAPLNSGTQVINGDGKGLNAPTAELDTLTNGDPRKPVLIGAFNTRLYPKKYLSPVTTVSDAENDWPVLRYADILLLIAEAQGNTPASIDLINRVHVRNAQQPPIDPATITTTAQFEQALSTERRIEFAFENQRWFDLVRFNTTLTTVSAEQTMKDHFAHEFARHYALFPAPVTTLSELQGRVTRERLLLPIPQREIDNSTQQPLTQNPGY</sequence>
<evidence type="ECO:0000259" key="6">
    <source>
        <dbReference type="Pfam" id="PF07980"/>
    </source>
</evidence>
<accession>A0A4R4E5L4</accession>
<evidence type="ECO:0000313" key="9">
    <source>
        <dbReference type="Proteomes" id="UP000295164"/>
    </source>
</evidence>
<keyword evidence="4" id="KW-0472">Membrane</keyword>
<comment type="subcellular location">
    <subcellularLocation>
        <location evidence="1">Cell outer membrane</location>
    </subcellularLocation>
</comment>
<dbReference type="PROSITE" id="PS51257">
    <property type="entry name" value="PROKAR_LIPOPROTEIN"/>
    <property type="match status" value="1"/>
</dbReference>
<comment type="caution">
    <text evidence="8">The sequence shown here is derived from an EMBL/GenBank/DDBJ whole genome shotgun (WGS) entry which is preliminary data.</text>
</comment>
<comment type="similarity">
    <text evidence="2">Belongs to the SusD family.</text>
</comment>
<dbReference type="OrthoDB" id="993981at2"/>
<dbReference type="CDD" id="cd08977">
    <property type="entry name" value="SusD"/>
    <property type="match status" value="1"/>
</dbReference>
<evidence type="ECO:0000256" key="2">
    <source>
        <dbReference type="ARBA" id="ARBA00006275"/>
    </source>
</evidence>
<dbReference type="SUPFAM" id="SSF48452">
    <property type="entry name" value="TPR-like"/>
    <property type="match status" value="1"/>
</dbReference>
<dbReference type="Proteomes" id="UP000295164">
    <property type="component" value="Unassembled WGS sequence"/>
</dbReference>
<dbReference type="AlphaFoldDB" id="A0A4R4E5L4"/>
<dbReference type="InterPro" id="IPR011990">
    <property type="entry name" value="TPR-like_helical_dom_sf"/>
</dbReference>
<dbReference type="EMBL" id="SKFH01000009">
    <property type="protein sequence ID" value="TCZ72935.1"/>
    <property type="molecule type" value="Genomic_DNA"/>
</dbReference>